<accession>A0ABC8MA34</accession>
<evidence type="ECO:0000313" key="1">
    <source>
        <dbReference type="EMBL" id="CAH8392711.1"/>
    </source>
</evidence>
<dbReference type="AlphaFoldDB" id="A0ABC8MA34"/>
<reference evidence="1 2" key="1">
    <citation type="submission" date="2022-03" db="EMBL/GenBank/DDBJ databases">
        <authorList>
            <person name="Macdonald S."/>
            <person name="Ahmed S."/>
            <person name="Newling K."/>
        </authorList>
    </citation>
    <scope>NUCLEOTIDE SEQUENCE [LARGE SCALE GENOMIC DNA]</scope>
</reference>
<keyword evidence="2" id="KW-1185">Reference proteome</keyword>
<proteinExistence type="predicted"/>
<comment type="caution">
    <text evidence="1">The sequence shown here is derived from an EMBL/GenBank/DDBJ whole genome shotgun (WGS) entry which is preliminary data.</text>
</comment>
<sequence length="133" mass="15256">MSSHQFHGSMLQEAYTSGMNDRTNHYRRILNMYMRFHEAVVAKHNAEVEVYRISGKLELFDEIFSDGVMNHVKDKLEKELALAHARLADVKVPNLDWEKLGEPQCGVKLSLSSSLMFEDSHDVVCLFNGPMNE</sequence>
<organism evidence="1 2">
    <name type="scientific">Eruca vesicaria subsp. sativa</name>
    <name type="common">Garden rocket</name>
    <name type="synonym">Eruca sativa</name>
    <dbReference type="NCBI Taxonomy" id="29727"/>
    <lineage>
        <taxon>Eukaryota</taxon>
        <taxon>Viridiplantae</taxon>
        <taxon>Streptophyta</taxon>
        <taxon>Embryophyta</taxon>
        <taxon>Tracheophyta</taxon>
        <taxon>Spermatophyta</taxon>
        <taxon>Magnoliopsida</taxon>
        <taxon>eudicotyledons</taxon>
        <taxon>Gunneridae</taxon>
        <taxon>Pentapetalae</taxon>
        <taxon>rosids</taxon>
        <taxon>malvids</taxon>
        <taxon>Brassicales</taxon>
        <taxon>Brassicaceae</taxon>
        <taxon>Brassiceae</taxon>
        <taxon>Eruca</taxon>
    </lineage>
</organism>
<dbReference type="EMBL" id="CAKOAT010998113">
    <property type="protein sequence ID" value="CAH8392711.1"/>
    <property type="molecule type" value="Genomic_DNA"/>
</dbReference>
<name>A0ABC8MA34_ERUVS</name>
<protein>
    <submittedName>
        <fullName evidence="1">Uncharacterized protein</fullName>
    </submittedName>
</protein>
<dbReference type="Proteomes" id="UP001642260">
    <property type="component" value="Unassembled WGS sequence"/>
</dbReference>
<evidence type="ECO:0000313" key="2">
    <source>
        <dbReference type="Proteomes" id="UP001642260"/>
    </source>
</evidence>
<gene>
    <name evidence="1" type="ORF">ERUC_LOCUS45194</name>
</gene>